<feature type="region of interest" description="Disordered" evidence="1">
    <location>
        <begin position="178"/>
        <end position="206"/>
    </location>
</feature>
<dbReference type="Proteomes" id="UP000536442">
    <property type="component" value="Unassembled WGS sequence"/>
</dbReference>
<reference evidence="3 4" key="1">
    <citation type="submission" date="2020-03" db="EMBL/GenBank/DDBJ databases">
        <title>Metagenomic, metatranscriptomic, and metabolomic analyses revealed the key microbes and metabolic features during the fermentation of ganjang, Korean traditional soy sauce.</title>
        <authorList>
            <person name="Chun B.H."/>
            <person name="Jeon C.O."/>
        </authorList>
    </citation>
    <scope>NUCLEOTIDE SEQUENCE [LARGE SCALE GENOMIC DNA]</scope>
    <source>
        <strain evidence="3 4">KG14</strain>
    </source>
</reference>
<gene>
    <name evidence="3" type="ORF">HLV39_00050</name>
</gene>
<evidence type="ECO:0000313" key="4">
    <source>
        <dbReference type="Proteomes" id="UP000536442"/>
    </source>
</evidence>
<feature type="compositionally biased region" description="Polar residues" evidence="1">
    <location>
        <begin position="61"/>
        <end position="72"/>
    </location>
</feature>
<keyword evidence="4" id="KW-1185">Reference proteome</keyword>
<evidence type="ECO:0000256" key="1">
    <source>
        <dbReference type="SAM" id="MobiDB-lite"/>
    </source>
</evidence>
<sequence>MQSNKLRMAIRATAALAAVGIAGQAHAFSFSAGDIDAELYGYARLNMSYDINEDLGGQDGNGSQSANPNNISGGDVDGHFGASATQSRIGLRATNADGITINIEGDFGGGDNGGNLRLRHAYGEYNGFLAGQTWSNYNSFVGVTPTLDFNGIVGTPGYQARAAQLRYTTGPMSFSIEDPKGGSVLKDDSLTDEAREAGQKDSTPALTARLEDSTGGLSYSASALIKQNSYDDGTNDDDTVGFGVFGAASFALTNMISIQGAINYTDGASDYLYLSGGKDAYLEGNSLDSISGIGGTLGTSVNLGGGRSMNVAYGITKLDDSDINSSDTEQNQNAFVNYMWTPVQNTMMGVEYAYLENEKESGTSNDAHRVMFAAQYNF</sequence>
<feature type="chain" id="PRO_5032398630" description="Porin" evidence="2">
    <location>
        <begin position="28"/>
        <end position="378"/>
    </location>
</feature>
<comment type="caution">
    <text evidence="3">The sequence shown here is derived from an EMBL/GenBank/DDBJ whole genome shotgun (WGS) entry which is preliminary data.</text>
</comment>
<protein>
    <recommendedName>
        <fullName evidence="5">Porin</fullName>
    </recommendedName>
</protein>
<feature type="compositionally biased region" description="Basic and acidic residues" evidence="1">
    <location>
        <begin position="178"/>
        <end position="199"/>
    </location>
</feature>
<proteinExistence type="predicted"/>
<organism evidence="3 4">
    <name type="scientific">Marinobacter adhaerens</name>
    <dbReference type="NCBI Taxonomy" id="1033846"/>
    <lineage>
        <taxon>Bacteria</taxon>
        <taxon>Pseudomonadati</taxon>
        <taxon>Pseudomonadota</taxon>
        <taxon>Gammaproteobacteria</taxon>
        <taxon>Pseudomonadales</taxon>
        <taxon>Marinobacteraceae</taxon>
        <taxon>Marinobacter</taxon>
    </lineage>
</organism>
<keyword evidence="2" id="KW-0732">Signal</keyword>
<dbReference type="AlphaFoldDB" id="A0A851HM36"/>
<dbReference type="InterPro" id="IPR045748">
    <property type="entry name" value="DcaP"/>
</dbReference>
<feature type="region of interest" description="Disordered" evidence="1">
    <location>
        <begin position="56"/>
        <end position="78"/>
    </location>
</feature>
<name>A0A851HM36_9GAMM</name>
<evidence type="ECO:0000256" key="2">
    <source>
        <dbReference type="SAM" id="SignalP"/>
    </source>
</evidence>
<evidence type="ECO:0008006" key="5">
    <source>
        <dbReference type="Google" id="ProtNLM"/>
    </source>
</evidence>
<feature type="signal peptide" evidence="2">
    <location>
        <begin position="1"/>
        <end position="27"/>
    </location>
</feature>
<accession>A0A851HM36</accession>
<dbReference type="Pfam" id="PF19577">
    <property type="entry name" value="DcaP"/>
    <property type="match status" value="1"/>
</dbReference>
<dbReference type="SUPFAM" id="SSF56935">
    <property type="entry name" value="Porins"/>
    <property type="match status" value="1"/>
</dbReference>
<evidence type="ECO:0000313" key="3">
    <source>
        <dbReference type="EMBL" id="NWN89887.1"/>
    </source>
</evidence>
<dbReference type="EMBL" id="JABEVQ010000001">
    <property type="protein sequence ID" value="NWN89887.1"/>
    <property type="molecule type" value="Genomic_DNA"/>
</dbReference>